<proteinExistence type="predicted"/>
<dbReference type="Proteomes" id="UP000586722">
    <property type="component" value="Unassembled WGS sequence"/>
</dbReference>
<dbReference type="GO" id="GO:0015297">
    <property type="term" value="F:antiporter activity"/>
    <property type="evidence" value="ECO:0007669"/>
    <property type="project" value="UniProtKB-KW"/>
</dbReference>
<protein>
    <recommendedName>
        <fullName evidence="9">Multidrug-efflux transporter</fullName>
    </recommendedName>
</protein>
<dbReference type="GO" id="GO:0042910">
    <property type="term" value="F:xenobiotic transmembrane transporter activity"/>
    <property type="evidence" value="ECO:0007669"/>
    <property type="project" value="InterPro"/>
</dbReference>
<dbReference type="AlphaFoldDB" id="A0A7X5F1N5"/>
<feature type="transmembrane region" description="Helical" evidence="10">
    <location>
        <begin position="131"/>
        <end position="151"/>
    </location>
</feature>
<dbReference type="GO" id="GO:0005886">
    <property type="term" value="C:plasma membrane"/>
    <property type="evidence" value="ECO:0007669"/>
    <property type="project" value="UniProtKB-SubCell"/>
</dbReference>
<dbReference type="PIRSF" id="PIRSF006603">
    <property type="entry name" value="DinF"/>
    <property type="match status" value="1"/>
</dbReference>
<feature type="transmembrane region" description="Helical" evidence="10">
    <location>
        <begin position="163"/>
        <end position="182"/>
    </location>
</feature>
<keyword evidence="6 10" id="KW-1133">Transmembrane helix</keyword>
<reference evidence="12" key="1">
    <citation type="submission" date="2020-01" db="EMBL/GenBank/DDBJ databases">
        <authorList>
            <person name="Fang Y."/>
            <person name="Sun R."/>
            <person name="Nie L."/>
            <person name="He J."/>
            <person name="Hao L."/>
            <person name="Wang L."/>
            <person name="Su S."/>
            <person name="Lv E."/>
            <person name="Zhang Z."/>
            <person name="Xie R."/>
            <person name="Liu H."/>
        </authorList>
    </citation>
    <scope>NUCLEOTIDE SEQUENCE [LARGE SCALE GENOMIC DNA]</scope>
    <source>
        <strain evidence="12">XCT-53</strain>
    </source>
</reference>
<feature type="transmembrane region" description="Helical" evidence="10">
    <location>
        <begin position="45"/>
        <end position="71"/>
    </location>
</feature>
<keyword evidence="3" id="KW-0050">Antiport</keyword>
<name>A0A7X5F1N5_9HYPH</name>
<keyword evidence="5 10" id="KW-0812">Transmembrane</keyword>
<feature type="transmembrane region" description="Helical" evidence="10">
    <location>
        <begin position="410"/>
        <end position="431"/>
    </location>
</feature>
<evidence type="ECO:0000256" key="10">
    <source>
        <dbReference type="SAM" id="Phobius"/>
    </source>
</evidence>
<comment type="subcellular location">
    <subcellularLocation>
        <location evidence="1">Cell inner membrane</location>
        <topology evidence="1">Multi-pass membrane protein</topology>
    </subcellularLocation>
</comment>
<feature type="transmembrane region" description="Helical" evidence="10">
    <location>
        <begin position="273"/>
        <end position="296"/>
    </location>
</feature>
<gene>
    <name evidence="11" type="ORF">GWI72_07595</name>
</gene>
<dbReference type="InterPro" id="IPR048279">
    <property type="entry name" value="MdtK-like"/>
</dbReference>
<evidence type="ECO:0000256" key="4">
    <source>
        <dbReference type="ARBA" id="ARBA00022475"/>
    </source>
</evidence>
<keyword evidence="2" id="KW-0813">Transport</keyword>
<dbReference type="PANTHER" id="PTHR43298">
    <property type="entry name" value="MULTIDRUG RESISTANCE PROTEIN NORM-RELATED"/>
    <property type="match status" value="1"/>
</dbReference>
<dbReference type="PANTHER" id="PTHR43298:SF2">
    <property type="entry name" value="FMN_FAD EXPORTER YEEO-RELATED"/>
    <property type="match status" value="1"/>
</dbReference>
<comment type="caution">
    <text evidence="11">The sequence shown here is derived from an EMBL/GenBank/DDBJ whole genome shotgun (WGS) entry which is preliminary data.</text>
</comment>
<evidence type="ECO:0000313" key="12">
    <source>
        <dbReference type="Proteomes" id="UP000586722"/>
    </source>
</evidence>
<keyword evidence="7" id="KW-0406">Ion transport</keyword>
<evidence type="ECO:0000256" key="5">
    <source>
        <dbReference type="ARBA" id="ARBA00022692"/>
    </source>
</evidence>
<evidence type="ECO:0000256" key="9">
    <source>
        <dbReference type="ARBA" id="ARBA00031636"/>
    </source>
</evidence>
<dbReference type="InterPro" id="IPR050222">
    <property type="entry name" value="MATE_MdtK"/>
</dbReference>
<evidence type="ECO:0000256" key="1">
    <source>
        <dbReference type="ARBA" id="ARBA00004429"/>
    </source>
</evidence>
<accession>A0A7X5F1N5</accession>
<evidence type="ECO:0000256" key="3">
    <source>
        <dbReference type="ARBA" id="ARBA00022449"/>
    </source>
</evidence>
<evidence type="ECO:0000313" key="11">
    <source>
        <dbReference type="EMBL" id="NBN78126.1"/>
    </source>
</evidence>
<dbReference type="Pfam" id="PF01554">
    <property type="entry name" value="MatE"/>
    <property type="match status" value="2"/>
</dbReference>
<feature type="transmembrane region" description="Helical" evidence="10">
    <location>
        <begin position="12"/>
        <end position="39"/>
    </location>
</feature>
<evidence type="ECO:0000256" key="6">
    <source>
        <dbReference type="ARBA" id="ARBA00022989"/>
    </source>
</evidence>
<feature type="transmembrane region" description="Helical" evidence="10">
    <location>
        <begin position="347"/>
        <end position="364"/>
    </location>
</feature>
<dbReference type="InterPro" id="IPR002528">
    <property type="entry name" value="MATE_fam"/>
</dbReference>
<dbReference type="RefSeq" id="WP_161708268.1">
    <property type="nucleotide sequence ID" value="NZ_JAABLQ010000001.1"/>
</dbReference>
<feature type="transmembrane region" description="Helical" evidence="10">
    <location>
        <begin position="92"/>
        <end position="111"/>
    </location>
</feature>
<keyword evidence="12" id="KW-1185">Reference proteome</keyword>
<dbReference type="GO" id="GO:0006811">
    <property type="term" value="P:monoatomic ion transport"/>
    <property type="evidence" value="ECO:0007669"/>
    <property type="project" value="UniProtKB-KW"/>
</dbReference>
<sequence length="450" mass="46220">MRLPFLDESASITRLAVPIVVGLSTGALITVTDAIMLAPLGPVPLAAAGLAGAVATVLFAAIYGFLSVLSVRIGTAYGAGQARRIAGVWRTGLWLGLGTGLAGAALMALAFPLMPLLDQPAEVLAIAGPYWGLIAAFLVPFSVLTVFKAAFEAIDRPWTGTLFGGLACVLNVPLNYVLIHGIGGFEGLGLTGAGIASLLAETVALAVAYLYWRRAASTARLRVRGQREPEDLRSVAREGAPLGLMYIAETGAMAVATMLIGLFGTVALAANQVALSVGTLLYMVPLGVAGAVAIRVSQAAGAGRTEQVRAITLAALVMATAWLGLSAALLAFQGEAIARLITRDPEVVAVAASIFFVFALSQVMDGLQSTLVGALRGLSDTGVPSLVSIVAYWPVALPLGWLLATQLGMGPAGVWLGFVCALGPAALVLGWRFQVLTRAPTGADPRQINA</sequence>
<evidence type="ECO:0000256" key="2">
    <source>
        <dbReference type="ARBA" id="ARBA00022448"/>
    </source>
</evidence>
<feature type="transmembrane region" description="Helical" evidence="10">
    <location>
        <begin position="308"/>
        <end position="332"/>
    </location>
</feature>
<keyword evidence="8 10" id="KW-0472">Membrane</keyword>
<feature type="transmembrane region" description="Helical" evidence="10">
    <location>
        <begin position="243"/>
        <end position="267"/>
    </location>
</feature>
<dbReference type="EMBL" id="JAABLQ010000001">
    <property type="protein sequence ID" value="NBN78126.1"/>
    <property type="molecule type" value="Genomic_DNA"/>
</dbReference>
<evidence type="ECO:0000256" key="7">
    <source>
        <dbReference type="ARBA" id="ARBA00023065"/>
    </source>
</evidence>
<keyword evidence="4" id="KW-1003">Cell membrane</keyword>
<organism evidence="11 12">
    <name type="scientific">Pannonibacter tanglangensis</name>
    <dbReference type="NCBI Taxonomy" id="2750084"/>
    <lineage>
        <taxon>Bacteria</taxon>
        <taxon>Pseudomonadati</taxon>
        <taxon>Pseudomonadota</taxon>
        <taxon>Alphaproteobacteria</taxon>
        <taxon>Hyphomicrobiales</taxon>
        <taxon>Stappiaceae</taxon>
        <taxon>Pannonibacter</taxon>
    </lineage>
</organism>
<evidence type="ECO:0000256" key="8">
    <source>
        <dbReference type="ARBA" id="ARBA00023136"/>
    </source>
</evidence>
<dbReference type="NCBIfam" id="TIGR00797">
    <property type="entry name" value="matE"/>
    <property type="match status" value="1"/>
</dbReference>
<feature type="transmembrane region" description="Helical" evidence="10">
    <location>
        <begin position="385"/>
        <end position="404"/>
    </location>
</feature>
<feature type="transmembrane region" description="Helical" evidence="10">
    <location>
        <begin position="188"/>
        <end position="212"/>
    </location>
</feature>